<organism evidence="1 2">
    <name type="scientific">Wenjunlia tyrosinilytica</name>
    <dbReference type="NCBI Taxonomy" id="1544741"/>
    <lineage>
        <taxon>Bacteria</taxon>
        <taxon>Bacillati</taxon>
        <taxon>Actinomycetota</taxon>
        <taxon>Actinomycetes</taxon>
        <taxon>Kitasatosporales</taxon>
        <taxon>Streptomycetaceae</taxon>
        <taxon>Wenjunlia</taxon>
    </lineage>
</organism>
<reference evidence="1" key="1">
    <citation type="journal article" date="2014" name="Int. J. Syst. Evol. Microbiol.">
        <title>Complete genome sequence of Corynebacterium casei LMG S-19264T (=DSM 44701T), isolated from a smear-ripened cheese.</title>
        <authorList>
            <consortium name="US DOE Joint Genome Institute (JGI-PGF)"/>
            <person name="Walter F."/>
            <person name="Albersmeier A."/>
            <person name="Kalinowski J."/>
            <person name="Ruckert C."/>
        </authorList>
    </citation>
    <scope>NUCLEOTIDE SEQUENCE</scope>
    <source>
        <strain evidence="1">CGMCC 4.7201</strain>
    </source>
</reference>
<proteinExistence type="predicted"/>
<evidence type="ECO:0000313" key="1">
    <source>
        <dbReference type="EMBL" id="GGO94398.1"/>
    </source>
</evidence>
<sequence>MKLSFGVVAGAGALVALVVAHRRQRVDEDGALRDATRLRTERFTTAVSQLGQDSAAVRLGGVHALAGLADDAPTGEGCIKRSLRISLGGASGAFGL</sequence>
<reference evidence="1" key="2">
    <citation type="submission" date="2020-09" db="EMBL/GenBank/DDBJ databases">
        <authorList>
            <person name="Sun Q."/>
            <person name="Zhou Y."/>
        </authorList>
    </citation>
    <scope>NUCLEOTIDE SEQUENCE</scope>
    <source>
        <strain evidence="1">CGMCC 4.7201</strain>
    </source>
</reference>
<accession>A0A917ZTH4</accession>
<dbReference type="AlphaFoldDB" id="A0A917ZTH4"/>
<dbReference type="EMBL" id="BMMS01000023">
    <property type="protein sequence ID" value="GGO94398.1"/>
    <property type="molecule type" value="Genomic_DNA"/>
</dbReference>
<evidence type="ECO:0000313" key="2">
    <source>
        <dbReference type="Proteomes" id="UP000641932"/>
    </source>
</evidence>
<dbReference type="Proteomes" id="UP000641932">
    <property type="component" value="Unassembled WGS sequence"/>
</dbReference>
<keyword evidence="2" id="KW-1185">Reference proteome</keyword>
<name>A0A917ZTH4_9ACTN</name>
<protein>
    <submittedName>
        <fullName evidence="1">Uncharacterized protein</fullName>
    </submittedName>
</protein>
<gene>
    <name evidence="1" type="ORF">GCM10012280_49130</name>
</gene>
<comment type="caution">
    <text evidence="1">The sequence shown here is derived from an EMBL/GenBank/DDBJ whole genome shotgun (WGS) entry which is preliminary data.</text>
</comment>